<feature type="region of interest" description="Disordered" evidence="11">
    <location>
        <begin position="536"/>
        <end position="572"/>
    </location>
</feature>
<dbReference type="InterPro" id="IPR017907">
    <property type="entry name" value="Znf_RING_CS"/>
</dbReference>
<evidence type="ECO:0000259" key="13">
    <source>
        <dbReference type="PROSITE" id="PS50222"/>
    </source>
</evidence>
<dbReference type="InterPro" id="IPR004364">
    <property type="entry name" value="Aa-tRNA-synt_II"/>
</dbReference>
<feature type="domain" description="EF-hand" evidence="13">
    <location>
        <begin position="345"/>
        <end position="376"/>
    </location>
</feature>
<keyword evidence="5 10" id="KW-0863">Zinc-finger</keyword>
<feature type="compositionally biased region" description="Polar residues" evidence="11">
    <location>
        <begin position="555"/>
        <end position="572"/>
    </location>
</feature>
<accession>A0AA88IN29</accession>
<feature type="non-terminal residue" evidence="14">
    <location>
        <position position="1"/>
    </location>
</feature>
<evidence type="ECO:0000256" key="5">
    <source>
        <dbReference type="ARBA" id="ARBA00022771"/>
    </source>
</evidence>
<dbReference type="Pfam" id="PF13499">
    <property type="entry name" value="EF-hand_7"/>
    <property type="match status" value="2"/>
</dbReference>
<evidence type="ECO:0000313" key="14">
    <source>
        <dbReference type="EMBL" id="KAK2723692.1"/>
    </source>
</evidence>
<keyword evidence="2" id="KW-0479">Metal-binding</keyword>
<dbReference type="InterPro" id="IPR050230">
    <property type="entry name" value="CALM/Myosin/TropC-like"/>
</dbReference>
<dbReference type="FunFam" id="1.10.238.10:FF:000001">
    <property type="entry name" value="Calmodulin 1"/>
    <property type="match status" value="1"/>
</dbReference>
<dbReference type="InterPro" id="IPR002048">
    <property type="entry name" value="EF_hand_dom"/>
</dbReference>
<dbReference type="Gene3D" id="1.10.238.10">
    <property type="entry name" value="EF-hand"/>
    <property type="match status" value="2"/>
</dbReference>
<gene>
    <name evidence="14" type="ORF">QYM36_002136</name>
</gene>
<keyword evidence="1" id="KW-0436">Ligase</keyword>
<keyword evidence="6" id="KW-0862">Zinc</keyword>
<dbReference type="Gene3D" id="3.30.40.10">
    <property type="entry name" value="Zinc/RING finger domain, C3HC4 (zinc finger)"/>
    <property type="match status" value="1"/>
</dbReference>
<evidence type="ECO:0000256" key="8">
    <source>
        <dbReference type="ARBA" id="ARBA00022840"/>
    </source>
</evidence>
<evidence type="ECO:0000259" key="12">
    <source>
        <dbReference type="PROSITE" id="PS50089"/>
    </source>
</evidence>
<evidence type="ECO:0000256" key="6">
    <source>
        <dbReference type="ARBA" id="ARBA00022833"/>
    </source>
</evidence>
<evidence type="ECO:0000313" key="15">
    <source>
        <dbReference type="Proteomes" id="UP001187531"/>
    </source>
</evidence>
<dbReference type="InterPro" id="IPR045864">
    <property type="entry name" value="aa-tRNA-synth_II/BPL/LPL"/>
</dbReference>
<protein>
    <recommendedName>
        <fullName evidence="16">RING-type domain-containing protein</fullName>
    </recommendedName>
</protein>
<dbReference type="PROSITE" id="PS00018">
    <property type="entry name" value="EF_HAND_1"/>
    <property type="match status" value="1"/>
</dbReference>
<dbReference type="SUPFAM" id="SSF57850">
    <property type="entry name" value="RING/U-box"/>
    <property type="match status" value="1"/>
</dbReference>
<comment type="function">
    <text evidence="9">Troponin is the central regulatory protein of striated muscle contraction. Tn consists of three components: Tn-I which is the inhibitor of actomyosin ATPase, Tn-T which contains the binding site for tropomyosin and Tn-C. The binding of calcium to Tn-C abolishes the inhibitory action of Tn on actin filaments.</text>
</comment>
<dbReference type="SMART" id="SM00184">
    <property type="entry name" value="RING"/>
    <property type="match status" value="1"/>
</dbReference>
<dbReference type="SUPFAM" id="SSF55681">
    <property type="entry name" value="Class II aaRS and biotin synthetases"/>
    <property type="match status" value="1"/>
</dbReference>
<dbReference type="GO" id="GO:0005509">
    <property type="term" value="F:calcium ion binding"/>
    <property type="evidence" value="ECO:0007669"/>
    <property type="project" value="InterPro"/>
</dbReference>
<evidence type="ECO:0000256" key="1">
    <source>
        <dbReference type="ARBA" id="ARBA00022598"/>
    </source>
</evidence>
<feature type="domain" description="EF-hand" evidence="13">
    <location>
        <begin position="308"/>
        <end position="343"/>
    </location>
</feature>
<dbReference type="AlphaFoldDB" id="A0AA88IN29"/>
<sequence length="572" mass="64710">EDGKLDNQDPNVVAAENDGNFRHLHRYRVQGGDSLIQRLVETAPGNAKYTSKQIQNELIGTIGELKKSETIRKVNTARVWCLIADESTDRQTRELMVVACRYVYKSERGYVIREDPVAIFDAFQTLSGLSEDEGTNTTQNFEEKLDGKSLGRLLLSEFTKSGLDMTKCVGQGYDKAASMSSLVNGAAGEIKQSYQLVDYFHCERHYKQRYLDSILNKEVYEKFQIRPKIISYIHRFLDENGFLEVETPILNTCSRTAPKNARRRGHGKGVRNRLLNLRASFALFDQDGAGHITISELTAVMKCLGQNSTDAEILAIIKEVDADGNGTIEFSEFLIAMAKSVNDIEIKEAFDVFDKDGNGHINVEEPRYVSVNLGETFSDEDIAEMLKQADFDGDVNYKGSEECRCQICLYPPIAAKMTRCGHIYCWACVLELIETNDEASGCSCAVCKDNVYKEDLKSEVVNRTELPRINRANRVPQTEKETQNGTELPQINRADQVQQTETETQNRTKLIIKQIIVYADPELIQNEVVNRIEPPQINRADRVPQTEKETRNETELPQINRADQVQQTETET</sequence>
<evidence type="ECO:0000256" key="7">
    <source>
        <dbReference type="ARBA" id="ARBA00022837"/>
    </source>
</evidence>
<dbReference type="InterPro" id="IPR001841">
    <property type="entry name" value="Znf_RING"/>
</dbReference>
<keyword evidence="4" id="KW-0547">Nucleotide-binding</keyword>
<dbReference type="SUPFAM" id="SSF47473">
    <property type="entry name" value="EF-hand"/>
    <property type="match status" value="1"/>
</dbReference>
<dbReference type="InterPro" id="IPR025398">
    <property type="entry name" value="DUF4371"/>
</dbReference>
<dbReference type="GO" id="GO:0016460">
    <property type="term" value="C:myosin II complex"/>
    <property type="evidence" value="ECO:0007669"/>
    <property type="project" value="TreeGrafter"/>
</dbReference>
<feature type="domain" description="EF-hand" evidence="13">
    <location>
        <begin position="272"/>
        <end position="307"/>
    </location>
</feature>
<evidence type="ECO:0000256" key="4">
    <source>
        <dbReference type="ARBA" id="ARBA00022741"/>
    </source>
</evidence>
<dbReference type="CDD" id="cd00051">
    <property type="entry name" value="EFh"/>
    <property type="match status" value="2"/>
</dbReference>
<dbReference type="Pfam" id="PF00097">
    <property type="entry name" value="zf-C3HC4"/>
    <property type="match status" value="1"/>
</dbReference>
<reference evidence="14" key="1">
    <citation type="submission" date="2023-07" db="EMBL/GenBank/DDBJ databases">
        <title>Chromosome-level genome assembly of Artemia franciscana.</title>
        <authorList>
            <person name="Jo E."/>
        </authorList>
    </citation>
    <scope>NUCLEOTIDE SEQUENCE</scope>
    <source>
        <tissue evidence="14">Whole body</tissue>
    </source>
</reference>
<dbReference type="GO" id="GO:0005524">
    <property type="term" value="F:ATP binding"/>
    <property type="evidence" value="ECO:0007669"/>
    <property type="project" value="InterPro"/>
</dbReference>
<proteinExistence type="predicted"/>
<evidence type="ECO:0000256" key="2">
    <source>
        <dbReference type="ARBA" id="ARBA00022723"/>
    </source>
</evidence>
<keyword evidence="15" id="KW-1185">Reference proteome</keyword>
<evidence type="ECO:0000256" key="11">
    <source>
        <dbReference type="SAM" id="MobiDB-lite"/>
    </source>
</evidence>
<feature type="compositionally biased region" description="Polar residues" evidence="11">
    <location>
        <begin position="483"/>
        <end position="504"/>
    </location>
</feature>
<keyword evidence="3" id="KW-0677">Repeat</keyword>
<dbReference type="InterPro" id="IPR013083">
    <property type="entry name" value="Znf_RING/FYVE/PHD"/>
</dbReference>
<evidence type="ECO:0008006" key="16">
    <source>
        <dbReference type="Google" id="ProtNLM"/>
    </source>
</evidence>
<dbReference type="Pfam" id="PF00152">
    <property type="entry name" value="tRNA-synt_2"/>
    <property type="match status" value="1"/>
</dbReference>
<dbReference type="EMBL" id="JAVRJZ010000004">
    <property type="protein sequence ID" value="KAK2723692.1"/>
    <property type="molecule type" value="Genomic_DNA"/>
</dbReference>
<dbReference type="SMART" id="SM00054">
    <property type="entry name" value="EFh"/>
    <property type="match status" value="3"/>
</dbReference>
<feature type="compositionally biased region" description="Basic and acidic residues" evidence="11">
    <location>
        <begin position="539"/>
        <end position="554"/>
    </location>
</feature>
<dbReference type="GO" id="GO:0008270">
    <property type="term" value="F:zinc ion binding"/>
    <property type="evidence" value="ECO:0007669"/>
    <property type="project" value="UniProtKB-KW"/>
</dbReference>
<dbReference type="PANTHER" id="PTHR23048:SF0">
    <property type="entry name" value="CALMODULIN LIKE 3"/>
    <property type="match status" value="1"/>
</dbReference>
<evidence type="ECO:0000256" key="3">
    <source>
        <dbReference type="ARBA" id="ARBA00022737"/>
    </source>
</evidence>
<dbReference type="PROSITE" id="PS50089">
    <property type="entry name" value="ZF_RING_2"/>
    <property type="match status" value="1"/>
</dbReference>
<evidence type="ECO:0000256" key="9">
    <source>
        <dbReference type="ARBA" id="ARBA00037722"/>
    </source>
</evidence>
<dbReference type="GO" id="GO:0006418">
    <property type="term" value="P:tRNA aminoacylation for protein translation"/>
    <property type="evidence" value="ECO:0007669"/>
    <property type="project" value="InterPro"/>
</dbReference>
<dbReference type="PROSITE" id="PS00518">
    <property type="entry name" value="ZF_RING_1"/>
    <property type="match status" value="1"/>
</dbReference>
<dbReference type="InterPro" id="IPR011992">
    <property type="entry name" value="EF-hand-dom_pair"/>
</dbReference>
<dbReference type="PANTHER" id="PTHR23048">
    <property type="entry name" value="MYOSIN LIGHT CHAIN 1, 3"/>
    <property type="match status" value="1"/>
</dbReference>
<dbReference type="Proteomes" id="UP001187531">
    <property type="component" value="Unassembled WGS sequence"/>
</dbReference>
<keyword evidence="8" id="KW-0067">ATP-binding</keyword>
<dbReference type="InterPro" id="IPR018247">
    <property type="entry name" value="EF_Hand_1_Ca_BS"/>
</dbReference>
<comment type="caution">
    <text evidence="14">The sequence shown here is derived from an EMBL/GenBank/DDBJ whole genome shotgun (WGS) entry which is preliminary data.</text>
</comment>
<name>A0AA88IN29_ARTSF</name>
<dbReference type="InterPro" id="IPR018957">
    <property type="entry name" value="Znf_C3HC4_RING-type"/>
</dbReference>
<dbReference type="GO" id="GO:0004812">
    <property type="term" value="F:aminoacyl-tRNA ligase activity"/>
    <property type="evidence" value="ECO:0007669"/>
    <property type="project" value="InterPro"/>
</dbReference>
<evidence type="ECO:0000256" key="10">
    <source>
        <dbReference type="PROSITE-ProRule" id="PRU00175"/>
    </source>
</evidence>
<keyword evidence="7" id="KW-0106">Calcium</keyword>
<feature type="region of interest" description="Disordered" evidence="11">
    <location>
        <begin position="473"/>
        <end position="504"/>
    </location>
</feature>
<dbReference type="Gene3D" id="3.30.930.10">
    <property type="entry name" value="Bira Bifunctional Protein, Domain 2"/>
    <property type="match status" value="1"/>
</dbReference>
<organism evidence="14 15">
    <name type="scientific">Artemia franciscana</name>
    <name type="common">Brine shrimp</name>
    <name type="synonym">Artemia sanfranciscana</name>
    <dbReference type="NCBI Taxonomy" id="6661"/>
    <lineage>
        <taxon>Eukaryota</taxon>
        <taxon>Metazoa</taxon>
        <taxon>Ecdysozoa</taxon>
        <taxon>Arthropoda</taxon>
        <taxon>Crustacea</taxon>
        <taxon>Branchiopoda</taxon>
        <taxon>Anostraca</taxon>
        <taxon>Artemiidae</taxon>
        <taxon>Artemia</taxon>
    </lineage>
</organism>
<dbReference type="Pfam" id="PF14291">
    <property type="entry name" value="DUF4371"/>
    <property type="match status" value="1"/>
</dbReference>
<dbReference type="PROSITE" id="PS50222">
    <property type="entry name" value="EF_HAND_2"/>
    <property type="match status" value="3"/>
</dbReference>
<feature type="domain" description="RING-type" evidence="12">
    <location>
        <begin position="405"/>
        <end position="448"/>
    </location>
</feature>